<comment type="caution">
    <text evidence="1">The sequence shown here is derived from an EMBL/GenBank/DDBJ whole genome shotgun (WGS) entry which is preliminary data.</text>
</comment>
<sequence length="69" mass="7503">MVRGPGVCVIGGLGREGWRYPVLGSLGLPPFCSGIGPTGFAQVLPLVVQCRYLVDRIEDESIRLGYRRV</sequence>
<name>A0ABQ1KYP0_9RHOB</name>
<keyword evidence="2" id="KW-1185">Reference proteome</keyword>
<dbReference type="EMBL" id="BMFC01000010">
    <property type="protein sequence ID" value="GGC14876.1"/>
    <property type="molecule type" value="Genomic_DNA"/>
</dbReference>
<organism evidence="1 2">
    <name type="scientific">Marivita lacus</name>
    <dbReference type="NCBI Taxonomy" id="1323742"/>
    <lineage>
        <taxon>Bacteria</taxon>
        <taxon>Pseudomonadati</taxon>
        <taxon>Pseudomonadota</taxon>
        <taxon>Alphaproteobacteria</taxon>
        <taxon>Rhodobacterales</taxon>
        <taxon>Roseobacteraceae</taxon>
        <taxon>Marivita</taxon>
    </lineage>
</organism>
<dbReference type="Proteomes" id="UP000645462">
    <property type="component" value="Unassembled WGS sequence"/>
</dbReference>
<gene>
    <name evidence="1" type="ORF">GCM10011363_34280</name>
</gene>
<evidence type="ECO:0000313" key="1">
    <source>
        <dbReference type="EMBL" id="GGC14876.1"/>
    </source>
</evidence>
<proteinExistence type="predicted"/>
<reference evidence="2" key="1">
    <citation type="journal article" date="2019" name="Int. J. Syst. Evol. Microbiol.">
        <title>The Global Catalogue of Microorganisms (GCM) 10K type strain sequencing project: providing services to taxonomists for standard genome sequencing and annotation.</title>
        <authorList>
            <consortium name="The Broad Institute Genomics Platform"/>
            <consortium name="The Broad Institute Genome Sequencing Center for Infectious Disease"/>
            <person name="Wu L."/>
            <person name="Ma J."/>
        </authorList>
    </citation>
    <scope>NUCLEOTIDE SEQUENCE [LARGE SCALE GENOMIC DNA]</scope>
    <source>
        <strain evidence="2">CGMCC 1.12478</strain>
    </source>
</reference>
<accession>A0ABQ1KYP0</accession>
<protein>
    <submittedName>
        <fullName evidence="1">Uncharacterized protein</fullName>
    </submittedName>
</protein>
<evidence type="ECO:0000313" key="2">
    <source>
        <dbReference type="Proteomes" id="UP000645462"/>
    </source>
</evidence>